<dbReference type="KEGG" id="trb:HB776_12615"/>
<gene>
    <name evidence="2" type="ORF">HB776_12615</name>
</gene>
<dbReference type="AlphaFoldDB" id="A0A7G6TYZ4"/>
<proteinExistence type="predicted"/>
<feature type="compositionally biased region" description="Polar residues" evidence="1">
    <location>
        <begin position="96"/>
        <end position="105"/>
    </location>
</feature>
<accession>A0A7G6TYZ4</accession>
<protein>
    <submittedName>
        <fullName evidence="2">Uncharacterized protein</fullName>
    </submittedName>
</protein>
<dbReference type="EMBL" id="CP050292">
    <property type="protein sequence ID" value="QND71976.1"/>
    <property type="molecule type" value="Genomic_DNA"/>
</dbReference>
<evidence type="ECO:0000313" key="3">
    <source>
        <dbReference type="Proteomes" id="UP000515291"/>
    </source>
</evidence>
<reference evidence="3" key="1">
    <citation type="journal article" date="2020" name="Mol. Plant Microbe">
        <title>Rhizobial microsymbionts of the narrowly endemic Oxytropis species growing in Kamchatka are characterized by significant genetic diversity and possess a set of genes that are associated with T3SS and T6SS secretion systems and can affect the development of symbiosis.</title>
        <authorList>
            <person name="Safronova V."/>
            <person name="Guro P."/>
            <person name="Sazanova A."/>
            <person name="Kuznetsova I."/>
            <person name="Belimov A."/>
            <person name="Yakubov V."/>
            <person name="Chirak E."/>
            <person name="Afonin A."/>
            <person name="Gogolev Y."/>
            <person name="Andronov E."/>
            <person name="Tikhonovich I."/>
        </authorList>
    </citation>
    <scope>NUCLEOTIDE SEQUENCE [LARGE SCALE GENOMIC DNA]</scope>
    <source>
        <strain evidence="3">581</strain>
    </source>
</reference>
<sequence length="357" mass="39343">MTKEEYASLDKKRREALEAEYGYLRKEQGWGDQELLTFLALLLSYRELRRKGPSEYITREDLASAYGSNSTGTASKFMGVIEKIEADQPAPRKRAPNTSQANVSSPHPAILQSAFDGVRKALDTLSVAVSEGRTKESLELAERYQGLLREQQATSDADLAAYQKRVADLEKSSSGSGAEAWKNNEAAESLRTRLVGVEAERDAAVARAEQADHDRELDRVRLAAAEALVQAMQAGAINHAAEVKRLQQELKANEEAARRTETELRGDHASTRLELSAERQRSAEAAAARDDALRARENGATLAHAELDEVRRLHLTELAEMRAAHALEIAAERRRNDELTVAVVRVAGKQSFEGGLQ</sequence>
<name>A0A7G6TYZ4_9BRAD</name>
<evidence type="ECO:0000313" key="2">
    <source>
        <dbReference type="EMBL" id="QND71976.1"/>
    </source>
</evidence>
<dbReference type="RefSeq" id="WP_184518129.1">
    <property type="nucleotide sequence ID" value="NZ_CP050292.1"/>
</dbReference>
<evidence type="ECO:0000256" key="1">
    <source>
        <dbReference type="SAM" id="MobiDB-lite"/>
    </source>
</evidence>
<organism evidence="2 3">
    <name type="scientific">Tardiphaga robiniae</name>
    <dbReference type="NCBI Taxonomy" id="943830"/>
    <lineage>
        <taxon>Bacteria</taxon>
        <taxon>Pseudomonadati</taxon>
        <taxon>Pseudomonadota</taxon>
        <taxon>Alphaproteobacteria</taxon>
        <taxon>Hyphomicrobiales</taxon>
        <taxon>Nitrobacteraceae</taxon>
        <taxon>Tardiphaga</taxon>
    </lineage>
</organism>
<feature type="region of interest" description="Disordered" evidence="1">
    <location>
        <begin position="82"/>
        <end position="107"/>
    </location>
</feature>
<dbReference type="Proteomes" id="UP000515291">
    <property type="component" value="Chromosome"/>
</dbReference>
<feature type="region of interest" description="Disordered" evidence="1">
    <location>
        <begin position="252"/>
        <end position="291"/>
    </location>
</feature>